<name>A0A1B9BD64_9ACTO</name>
<dbReference type="AlphaFoldDB" id="A0A1B9BD64"/>
<keyword evidence="1" id="KW-0328">Glycosyltransferase</keyword>
<dbReference type="OrthoDB" id="9771846at2"/>
<reference evidence="2" key="2">
    <citation type="submission" date="2016-10" db="EMBL/GenBank/DDBJ databases">
        <authorList>
            <person name="Varghese N."/>
            <person name="Submissions S."/>
        </authorList>
    </citation>
    <scope>NUCLEOTIDE SEQUENCE</scope>
    <source>
        <strain evidence="2">DSM 20639</strain>
    </source>
</reference>
<dbReference type="RefSeq" id="WP_065414881.1">
    <property type="nucleotide sequence ID" value="NZ_FNAU01000012.1"/>
</dbReference>
<dbReference type="EMBL" id="FNAU01000012">
    <property type="protein sequence ID" value="SDE53123.1"/>
    <property type="molecule type" value="Genomic_DNA"/>
</dbReference>
<dbReference type="Proteomes" id="UP000182744">
    <property type="component" value="Unassembled WGS sequence"/>
</dbReference>
<reference evidence="3" key="1">
    <citation type="submission" date="2016-10" db="EMBL/GenBank/DDBJ databases">
        <authorList>
            <person name="Varghese N."/>
        </authorList>
    </citation>
    <scope>NUCLEOTIDE SEQUENCE [LARGE SCALE GENOMIC DNA]</scope>
    <source>
        <strain evidence="3">DSM 20639</strain>
    </source>
</reference>
<protein>
    <submittedName>
        <fullName evidence="1">Glycosyltransferase family 2 protein</fullName>
        <ecNumber evidence="1">2.4.-.-</ecNumber>
    </submittedName>
    <submittedName>
        <fullName evidence="2">N-acetylglucosaminyl-diphospho-decaprenol L-rhamnosyltransferase</fullName>
    </submittedName>
</protein>
<dbReference type="PANTHER" id="PTHR43179">
    <property type="entry name" value="RHAMNOSYLTRANSFERASE WBBL"/>
    <property type="match status" value="1"/>
</dbReference>
<organism evidence="2 3">
    <name type="scientific">Actinobaculum suis</name>
    <dbReference type="NCBI Taxonomy" id="1657"/>
    <lineage>
        <taxon>Bacteria</taxon>
        <taxon>Bacillati</taxon>
        <taxon>Actinomycetota</taxon>
        <taxon>Actinomycetes</taxon>
        <taxon>Actinomycetales</taxon>
        <taxon>Actinomycetaceae</taxon>
        <taxon>Actinobaculum</taxon>
    </lineage>
</organism>
<keyword evidence="3" id="KW-1185">Reference proteome</keyword>
<keyword evidence="2" id="KW-0808">Transferase</keyword>
<dbReference type="Pfam" id="PF13641">
    <property type="entry name" value="Glyco_tranf_2_3"/>
    <property type="match status" value="1"/>
</dbReference>
<accession>A0A1B9BD64</accession>
<dbReference type="GO" id="GO:0016757">
    <property type="term" value="F:glycosyltransferase activity"/>
    <property type="evidence" value="ECO:0007669"/>
    <property type="project" value="UniProtKB-KW"/>
</dbReference>
<dbReference type="EMBL" id="JAWNFU010000003">
    <property type="protein sequence ID" value="MDY5153538.1"/>
    <property type="molecule type" value="Genomic_DNA"/>
</dbReference>
<evidence type="ECO:0000313" key="1">
    <source>
        <dbReference type="EMBL" id="MDY5153538.1"/>
    </source>
</evidence>
<dbReference type="InterPro" id="IPR029044">
    <property type="entry name" value="Nucleotide-diphossugar_trans"/>
</dbReference>
<dbReference type="PANTHER" id="PTHR43179:SF7">
    <property type="entry name" value="RHAMNOSYLTRANSFERASE WBBL"/>
    <property type="match status" value="1"/>
</dbReference>
<proteinExistence type="predicted"/>
<dbReference type="SUPFAM" id="SSF53448">
    <property type="entry name" value="Nucleotide-diphospho-sugar transferases"/>
    <property type="match status" value="1"/>
</dbReference>
<evidence type="ECO:0000313" key="3">
    <source>
        <dbReference type="Proteomes" id="UP000182744"/>
    </source>
</evidence>
<dbReference type="CDD" id="cd04186">
    <property type="entry name" value="GT_2_like_c"/>
    <property type="match status" value="1"/>
</dbReference>
<dbReference type="Gene3D" id="3.90.550.10">
    <property type="entry name" value="Spore Coat Polysaccharide Biosynthesis Protein SpsA, Chain A"/>
    <property type="match status" value="1"/>
</dbReference>
<dbReference type="Proteomes" id="UP001273799">
    <property type="component" value="Unassembled WGS sequence"/>
</dbReference>
<evidence type="ECO:0000313" key="2">
    <source>
        <dbReference type="EMBL" id="SDE53123.1"/>
    </source>
</evidence>
<gene>
    <name evidence="1" type="ORF">R6G71_05685</name>
    <name evidence="2" type="ORF">SAMN05421878_11226</name>
</gene>
<sequence>MDIRVVTVAYNSGTQLADFVESLPGAFSTPYELVIVDNSGFNEDAFALARRHGGQYICPGDNLGYGRAANLGAAGFTGRWLFVVNPDVVFAPGSGDAMISGARLWPKGGAFGPRIETPEGEIYPSARRFPRLGSGIGHALFADVWPNNPWSRAYRENADTRHAHTVDWLSGACLLLRREAFAQIGGFDDAYFMFFEDVALGEALARAGWQSVFLPQAHISHEQGTSWRERPARMIREHHRSAAHYLDEVYRGPLYAPLRAALHTGLRARASILTRGKA</sequence>
<reference evidence="1" key="3">
    <citation type="submission" date="2023-10" db="EMBL/GenBank/DDBJ databases">
        <title>Whole Genome based description of the genera Actinobaculum and Actinotignum reveals a complex phylogenetic relationship within the species included in the genus Actinotignum.</title>
        <authorList>
            <person name="Jensen C.S."/>
            <person name="Dargis R."/>
            <person name="Kemp M."/>
            <person name="Christensen J.J."/>
        </authorList>
    </citation>
    <scope>NUCLEOTIDE SEQUENCE</scope>
    <source>
        <strain evidence="1">Actinobaculum_suis_CCUG19206T</strain>
    </source>
</reference>
<dbReference type="EC" id="2.4.-.-" evidence="1"/>